<dbReference type="InterPro" id="IPR051202">
    <property type="entry name" value="Peptidase_C40"/>
</dbReference>
<dbReference type="InterPro" id="IPR038765">
    <property type="entry name" value="Papain-like_cys_pep_sf"/>
</dbReference>
<gene>
    <name evidence="8" type="ORF">ACFSDE_11660</name>
</gene>
<dbReference type="EMBL" id="JBHUGD010000003">
    <property type="protein sequence ID" value="MFD1947448.1"/>
    <property type="molecule type" value="Genomic_DNA"/>
</dbReference>
<reference evidence="9" key="1">
    <citation type="journal article" date="2019" name="Int. J. Syst. Evol. Microbiol.">
        <title>The Global Catalogue of Microorganisms (GCM) 10K type strain sequencing project: providing services to taxonomists for standard genome sequencing and annotation.</title>
        <authorList>
            <consortium name="The Broad Institute Genomics Platform"/>
            <consortium name="The Broad Institute Genome Sequencing Center for Infectious Disease"/>
            <person name="Wu L."/>
            <person name="Ma J."/>
        </authorList>
    </citation>
    <scope>NUCLEOTIDE SEQUENCE [LARGE SCALE GENOMIC DNA]</scope>
    <source>
        <strain evidence="9">CGMCC 1.12477</strain>
    </source>
</reference>
<evidence type="ECO:0000313" key="8">
    <source>
        <dbReference type="EMBL" id="MFD1947448.1"/>
    </source>
</evidence>
<organism evidence="8 9">
    <name type="scientific">Nocardioides aestuarii</name>
    <dbReference type="NCBI Taxonomy" id="252231"/>
    <lineage>
        <taxon>Bacteria</taxon>
        <taxon>Bacillati</taxon>
        <taxon>Actinomycetota</taxon>
        <taxon>Actinomycetes</taxon>
        <taxon>Propionibacteriales</taxon>
        <taxon>Nocardioidaceae</taxon>
        <taxon>Nocardioides</taxon>
    </lineage>
</organism>
<protein>
    <submittedName>
        <fullName evidence="8">C40 family peptidase</fullName>
    </submittedName>
</protein>
<accession>A0ABW4TNE6</accession>
<feature type="compositionally biased region" description="Basic and acidic residues" evidence="5">
    <location>
        <begin position="40"/>
        <end position="52"/>
    </location>
</feature>
<dbReference type="Pfam" id="PF00877">
    <property type="entry name" value="NLPC_P60"/>
    <property type="match status" value="1"/>
</dbReference>
<feature type="compositionally biased region" description="Acidic residues" evidence="5">
    <location>
        <begin position="269"/>
        <end position="279"/>
    </location>
</feature>
<dbReference type="Gene3D" id="3.90.1720.10">
    <property type="entry name" value="endopeptidase domain like (from Nostoc punctiforme)"/>
    <property type="match status" value="1"/>
</dbReference>
<dbReference type="PANTHER" id="PTHR47053">
    <property type="entry name" value="MUREIN DD-ENDOPEPTIDASE MEPH-RELATED"/>
    <property type="match status" value="1"/>
</dbReference>
<comment type="similarity">
    <text evidence="1">Belongs to the peptidase C40 family.</text>
</comment>
<evidence type="ECO:0000256" key="2">
    <source>
        <dbReference type="ARBA" id="ARBA00022670"/>
    </source>
</evidence>
<sequence>MRAGGTARAAVLALAAVLAIPPVAGPAAAEPGGGTPTRQQVRDARDAADAAERDVAAVQAELAAANARLQESAAAAARAAEEWNGARYRARQTRQAARAAAQRVTIAGTDVDEQQAAYADALVTSYQLAPSLTAMSSIVQADGITTVVEQATTMRAAESALDSRYDGFRAAATLAQVASDQADEAEADASAAQVEAREARDAAAAAADSAAAQAQQVARRKDGLIAELAALQDTSIELAEQRQAALEEQAAQEAAAAAEAAAQQAADEQAAEEEAEDSQEPATQPSAPSTPTTPTTPTTPSTPSQPSAPPPPPAPSGGASAAVSFAKAQLGEPYRWGAAGPDAWDCSGLTMGAWGAGGTSLPHYSVAQYEQSSPISAGSLQAGDLVFWGSSSSPSSIYHVALYIGGGQIIHAPRTGRPVVQESMYYWTTPNFYARP</sequence>
<keyword evidence="4" id="KW-0788">Thiol protease</keyword>
<feature type="chain" id="PRO_5046833580" evidence="6">
    <location>
        <begin position="30"/>
        <end position="436"/>
    </location>
</feature>
<evidence type="ECO:0000256" key="5">
    <source>
        <dbReference type="SAM" id="MobiDB-lite"/>
    </source>
</evidence>
<name>A0ABW4TNE6_9ACTN</name>
<dbReference type="SUPFAM" id="SSF54001">
    <property type="entry name" value="Cysteine proteinases"/>
    <property type="match status" value="1"/>
</dbReference>
<proteinExistence type="inferred from homology"/>
<feature type="compositionally biased region" description="Low complexity" evidence="5">
    <location>
        <begin position="249"/>
        <end position="268"/>
    </location>
</feature>
<keyword evidence="3" id="KW-0378">Hydrolase</keyword>
<feature type="compositionally biased region" description="Low complexity" evidence="5">
    <location>
        <begin position="280"/>
        <end position="305"/>
    </location>
</feature>
<feature type="domain" description="NlpC/P60" evidence="7">
    <location>
        <begin position="316"/>
        <end position="436"/>
    </location>
</feature>
<evidence type="ECO:0000256" key="3">
    <source>
        <dbReference type="ARBA" id="ARBA00022801"/>
    </source>
</evidence>
<keyword evidence="2" id="KW-0645">Protease</keyword>
<feature type="region of interest" description="Disordered" evidence="5">
    <location>
        <begin position="249"/>
        <end position="322"/>
    </location>
</feature>
<keyword evidence="6" id="KW-0732">Signal</keyword>
<dbReference type="Proteomes" id="UP001597351">
    <property type="component" value="Unassembled WGS sequence"/>
</dbReference>
<dbReference type="PANTHER" id="PTHR47053:SF1">
    <property type="entry name" value="MUREIN DD-ENDOPEPTIDASE MEPH-RELATED"/>
    <property type="match status" value="1"/>
</dbReference>
<dbReference type="RefSeq" id="WP_343918562.1">
    <property type="nucleotide sequence ID" value="NZ_BAAAJT010000002.1"/>
</dbReference>
<evidence type="ECO:0000256" key="4">
    <source>
        <dbReference type="ARBA" id="ARBA00022807"/>
    </source>
</evidence>
<evidence type="ECO:0000256" key="1">
    <source>
        <dbReference type="ARBA" id="ARBA00007074"/>
    </source>
</evidence>
<feature type="signal peptide" evidence="6">
    <location>
        <begin position="1"/>
        <end position="29"/>
    </location>
</feature>
<evidence type="ECO:0000313" key="9">
    <source>
        <dbReference type="Proteomes" id="UP001597351"/>
    </source>
</evidence>
<evidence type="ECO:0000256" key="6">
    <source>
        <dbReference type="SAM" id="SignalP"/>
    </source>
</evidence>
<keyword evidence="9" id="KW-1185">Reference proteome</keyword>
<feature type="compositionally biased region" description="Pro residues" evidence="5">
    <location>
        <begin position="306"/>
        <end position="315"/>
    </location>
</feature>
<comment type="caution">
    <text evidence="8">The sequence shown here is derived from an EMBL/GenBank/DDBJ whole genome shotgun (WGS) entry which is preliminary data.</text>
</comment>
<dbReference type="InterPro" id="IPR000064">
    <property type="entry name" value="NLP_P60_dom"/>
</dbReference>
<feature type="region of interest" description="Disordered" evidence="5">
    <location>
        <begin position="25"/>
        <end position="52"/>
    </location>
</feature>
<evidence type="ECO:0000259" key="7">
    <source>
        <dbReference type="PROSITE" id="PS51935"/>
    </source>
</evidence>
<dbReference type="PROSITE" id="PS51935">
    <property type="entry name" value="NLPC_P60"/>
    <property type="match status" value="1"/>
</dbReference>